<evidence type="ECO:0000313" key="1">
    <source>
        <dbReference type="EMBL" id="PTQ34343.1"/>
    </source>
</evidence>
<name>A0A2R6WKJ6_MARPO</name>
<gene>
    <name evidence="1" type="ORF">MARPO_0081s0066</name>
</gene>
<sequence length="74" mass="8423">MSLAWHGTWKAEVRSSDASCLMMVLHFCSEEKKGLDIYQIIPDYLHLMAERAVHLRICCGFEPCTFFPLATSSV</sequence>
<dbReference type="AlphaFoldDB" id="A0A2R6WKJ6"/>
<protein>
    <submittedName>
        <fullName evidence="1">Uncharacterized protein</fullName>
    </submittedName>
</protein>
<evidence type="ECO:0000313" key="2">
    <source>
        <dbReference type="Proteomes" id="UP000244005"/>
    </source>
</evidence>
<accession>A0A2R6WKJ6</accession>
<dbReference type="Proteomes" id="UP000244005">
    <property type="component" value="Unassembled WGS sequence"/>
</dbReference>
<dbReference type="EMBL" id="KZ772753">
    <property type="protein sequence ID" value="PTQ34343.1"/>
    <property type="molecule type" value="Genomic_DNA"/>
</dbReference>
<keyword evidence="2" id="KW-1185">Reference proteome</keyword>
<reference evidence="2" key="1">
    <citation type="journal article" date="2017" name="Cell">
        <title>Insights into land plant evolution garnered from the Marchantia polymorpha genome.</title>
        <authorList>
            <person name="Bowman J.L."/>
            <person name="Kohchi T."/>
            <person name="Yamato K.T."/>
            <person name="Jenkins J."/>
            <person name="Shu S."/>
            <person name="Ishizaki K."/>
            <person name="Yamaoka S."/>
            <person name="Nishihama R."/>
            <person name="Nakamura Y."/>
            <person name="Berger F."/>
            <person name="Adam C."/>
            <person name="Aki S.S."/>
            <person name="Althoff F."/>
            <person name="Araki T."/>
            <person name="Arteaga-Vazquez M.A."/>
            <person name="Balasubrmanian S."/>
            <person name="Barry K."/>
            <person name="Bauer D."/>
            <person name="Boehm C.R."/>
            <person name="Briginshaw L."/>
            <person name="Caballero-Perez J."/>
            <person name="Catarino B."/>
            <person name="Chen F."/>
            <person name="Chiyoda S."/>
            <person name="Chovatia M."/>
            <person name="Davies K.M."/>
            <person name="Delmans M."/>
            <person name="Demura T."/>
            <person name="Dierschke T."/>
            <person name="Dolan L."/>
            <person name="Dorantes-Acosta A.E."/>
            <person name="Eklund D.M."/>
            <person name="Florent S.N."/>
            <person name="Flores-Sandoval E."/>
            <person name="Fujiyama A."/>
            <person name="Fukuzawa H."/>
            <person name="Galik B."/>
            <person name="Grimanelli D."/>
            <person name="Grimwood J."/>
            <person name="Grossniklaus U."/>
            <person name="Hamada T."/>
            <person name="Haseloff J."/>
            <person name="Hetherington A.J."/>
            <person name="Higo A."/>
            <person name="Hirakawa Y."/>
            <person name="Hundley H.N."/>
            <person name="Ikeda Y."/>
            <person name="Inoue K."/>
            <person name="Inoue S.I."/>
            <person name="Ishida S."/>
            <person name="Jia Q."/>
            <person name="Kakita M."/>
            <person name="Kanazawa T."/>
            <person name="Kawai Y."/>
            <person name="Kawashima T."/>
            <person name="Kennedy M."/>
            <person name="Kinose K."/>
            <person name="Kinoshita T."/>
            <person name="Kohara Y."/>
            <person name="Koide E."/>
            <person name="Komatsu K."/>
            <person name="Kopischke S."/>
            <person name="Kubo M."/>
            <person name="Kyozuka J."/>
            <person name="Lagercrantz U."/>
            <person name="Lin S.S."/>
            <person name="Lindquist E."/>
            <person name="Lipzen A.M."/>
            <person name="Lu C.W."/>
            <person name="De Luna E."/>
            <person name="Martienssen R.A."/>
            <person name="Minamino N."/>
            <person name="Mizutani M."/>
            <person name="Mizutani M."/>
            <person name="Mochizuki N."/>
            <person name="Monte I."/>
            <person name="Mosher R."/>
            <person name="Nagasaki H."/>
            <person name="Nakagami H."/>
            <person name="Naramoto S."/>
            <person name="Nishitani K."/>
            <person name="Ohtani M."/>
            <person name="Okamoto T."/>
            <person name="Okumura M."/>
            <person name="Phillips J."/>
            <person name="Pollak B."/>
            <person name="Reinders A."/>
            <person name="Rovekamp M."/>
            <person name="Sano R."/>
            <person name="Sawa S."/>
            <person name="Schmid M.W."/>
            <person name="Shirakawa M."/>
            <person name="Solano R."/>
            <person name="Spunde A."/>
            <person name="Suetsugu N."/>
            <person name="Sugano S."/>
            <person name="Sugiyama A."/>
            <person name="Sun R."/>
            <person name="Suzuki Y."/>
            <person name="Takenaka M."/>
            <person name="Takezawa D."/>
            <person name="Tomogane H."/>
            <person name="Tsuzuki M."/>
            <person name="Ueda T."/>
            <person name="Umeda M."/>
            <person name="Ward J.M."/>
            <person name="Watanabe Y."/>
            <person name="Yazaki K."/>
            <person name="Yokoyama R."/>
            <person name="Yoshitake Y."/>
            <person name="Yotsui I."/>
            <person name="Zachgo S."/>
            <person name="Schmutz J."/>
        </authorList>
    </citation>
    <scope>NUCLEOTIDE SEQUENCE [LARGE SCALE GENOMIC DNA]</scope>
    <source>
        <strain evidence="2">Tak-1</strain>
    </source>
</reference>
<proteinExistence type="predicted"/>
<organism evidence="1 2">
    <name type="scientific">Marchantia polymorpha</name>
    <name type="common">Common liverwort</name>
    <name type="synonym">Marchantia aquatica</name>
    <dbReference type="NCBI Taxonomy" id="3197"/>
    <lineage>
        <taxon>Eukaryota</taxon>
        <taxon>Viridiplantae</taxon>
        <taxon>Streptophyta</taxon>
        <taxon>Embryophyta</taxon>
        <taxon>Marchantiophyta</taxon>
        <taxon>Marchantiopsida</taxon>
        <taxon>Marchantiidae</taxon>
        <taxon>Marchantiales</taxon>
        <taxon>Marchantiaceae</taxon>
        <taxon>Marchantia</taxon>
    </lineage>
</organism>